<sequence>WCVFTGVFLLTSLANTFRVRRINLQEQFVMAYGGLRGAVAFSLVEMLEADTIPPRQVFVTTTLVVILFTVFIQGGTIKPLVDLLNIRKSHVGERKLNEEINDNVISTIMAGIEEISGDRGDYCIRRKLEQIDESYLKRIFLKAGSENNLTRRFEKLALTCKITLRTTCHVILVGPASVA</sequence>
<evidence type="ECO:0000256" key="6">
    <source>
        <dbReference type="ARBA" id="ARBA00023065"/>
    </source>
</evidence>
<feature type="domain" description="Cation/H+ exchanger transmembrane" evidence="9">
    <location>
        <begin position="5"/>
        <end position="81"/>
    </location>
</feature>
<dbReference type="InterPro" id="IPR018422">
    <property type="entry name" value="Cation/H_exchanger_CPA1"/>
</dbReference>
<evidence type="ECO:0000256" key="5">
    <source>
        <dbReference type="ARBA" id="ARBA00023053"/>
    </source>
</evidence>
<comment type="caution">
    <text evidence="10">The sequence shown here is derived from an EMBL/GenBank/DDBJ whole genome shotgun (WGS) entry which is preliminary data.</text>
</comment>
<evidence type="ECO:0000256" key="1">
    <source>
        <dbReference type="ARBA" id="ARBA00004141"/>
    </source>
</evidence>
<dbReference type="EMBL" id="CAJPIN010033218">
    <property type="protein sequence ID" value="CAG2064323.1"/>
    <property type="molecule type" value="Genomic_DNA"/>
</dbReference>
<evidence type="ECO:0000313" key="10">
    <source>
        <dbReference type="EMBL" id="CAG2064323.1"/>
    </source>
</evidence>
<proteinExistence type="predicted"/>
<comment type="subcellular location">
    <subcellularLocation>
        <location evidence="1">Membrane</location>
        <topology evidence="1">Multi-pass membrane protein</topology>
    </subcellularLocation>
</comment>
<gene>
    <name evidence="10" type="ORF">TPAB3V08_LOCUS11270</name>
</gene>
<protein>
    <recommendedName>
        <fullName evidence="9">Cation/H+ exchanger transmembrane domain-containing protein</fullName>
    </recommendedName>
</protein>
<keyword evidence="8" id="KW-0739">Sodium transport</keyword>
<evidence type="ECO:0000256" key="3">
    <source>
        <dbReference type="ARBA" id="ARBA00022692"/>
    </source>
</evidence>
<dbReference type="Pfam" id="PF00999">
    <property type="entry name" value="Na_H_Exchanger"/>
    <property type="match status" value="1"/>
</dbReference>
<keyword evidence="11" id="KW-1185">Reference proteome</keyword>
<keyword evidence="5" id="KW-0915">Sodium</keyword>
<name>A0ABN7PFI9_TIMPD</name>
<evidence type="ECO:0000313" key="11">
    <source>
        <dbReference type="Proteomes" id="UP001153148"/>
    </source>
</evidence>
<evidence type="ECO:0000256" key="8">
    <source>
        <dbReference type="ARBA" id="ARBA00023201"/>
    </source>
</evidence>
<feature type="non-terminal residue" evidence="10">
    <location>
        <position position="1"/>
    </location>
</feature>
<dbReference type="PANTHER" id="PTHR10110:SF126">
    <property type="entry name" value="NA(+)_H(+) EXCHANGER PROTEIN 7"/>
    <property type="match status" value="1"/>
</dbReference>
<keyword evidence="3" id="KW-0812">Transmembrane</keyword>
<accession>A0ABN7PFI9</accession>
<dbReference type="InterPro" id="IPR006153">
    <property type="entry name" value="Cation/H_exchanger_TM"/>
</dbReference>
<reference evidence="10" key="1">
    <citation type="submission" date="2021-03" db="EMBL/GenBank/DDBJ databases">
        <authorList>
            <person name="Tran Van P."/>
        </authorList>
    </citation>
    <scope>NUCLEOTIDE SEQUENCE</scope>
</reference>
<evidence type="ECO:0000256" key="7">
    <source>
        <dbReference type="ARBA" id="ARBA00023136"/>
    </source>
</evidence>
<keyword evidence="7" id="KW-0472">Membrane</keyword>
<evidence type="ECO:0000256" key="4">
    <source>
        <dbReference type="ARBA" id="ARBA00022989"/>
    </source>
</evidence>
<evidence type="ECO:0000259" key="9">
    <source>
        <dbReference type="Pfam" id="PF00999"/>
    </source>
</evidence>
<keyword evidence="4" id="KW-1133">Transmembrane helix</keyword>
<keyword evidence="2" id="KW-0813">Transport</keyword>
<keyword evidence="6" id="KW-0406">Ion transport</keyword>
<dbReference type="PANTHER" id="PTHR10110">
    <property type="entry name" value="SODIUM/HYDROGEN EXCHANGER"/>
    <property type="match status" value="1"/>
</dbReference>
<dbReference type="Proteomes" id="UP001153148">
    <property type="component" value="Unassembled WGS sequence"/>
</dbReference>
<evidence type="ECO:0000256" key="2">
    <source>
        <dbReference type="ARBA" id="ARBA00022448"/>
    </source>
</evidence>
<organism evidence="10 11">
    <name type="scientific">Timema podura</name>
    <name type="common">Walking stick</name>
    <dbReference type="NCBI Taxonomy" id="61482"/>
    <lineage>
        <taxon>Eukaryota</taxon>
        <taxon>Metazoa</taxon>
        <taxon>Ecdysozoa</taxon>
        <taxon>Arthropoda</taxon>
        <taxon>Hexapoda</taxon>
        <taxon>Insecta</taxon>
        <taxon>Pterygota</taxon>
        <taxon>Neoptera</taxon>
        <taxon>Polyneoptera</taxon>
        <taxon>Phasmatodea</taxon>
        <taxon>Timematodea</taxon>
        <taxon>Timematoidea</taxon>
        <taxon>Timematidae</taxon>
        <taxon>Timema</taxon>
    </lineage>
</organism>